<dbReference type="PANTHER" id="PTHR34823">
    <property type="entry name" value="GLCNAC-BINDING PROTEIN A"/>
    <property type="match status" value="1"/>
</dbReference>
<dbReference type="InterPro" id="IPR004302">
    <property type="entry name" value="Cellulose/chitin-bd_N"/>
</dbReference>
<dbReference type="SMART" id="SM00637">
    <property type="entry name" value="CBD_II"/>
    <property type="match status" value="1"/>
</dbReference>
<evidence type="ECO:0000259" key="7">
    <source>
        <dbReference type="PROSITE" id="PS51173"/>
    </source>
</evidence>
<dbReference type="CDD" id="cd21177">
    <property type="entry name" value="LPMO_AA10"/>
    <property type="match status" value="1"/>
</dbReference>
<proteinExistence type="predicted"/>
<dbReference type="EMBL" id="JAVDVX010000001">
    <property type="protein sequence ID" value="MDR7088128.1"/>
    <property type="molecule type" value="Genomic_DNA"/>
</dbReference>
<evidence type="ECO:0000256" key="5">
    <source>
        <dbReference type="SAM" id="MobiDB-lite"/>
    </source>
</evidence>
<keyword evidence="4" id="KW-0326">Glycosidase</keyword>
<feature type="region of interest" description="Disordered" evidence="5">
    <location>
        <begin position="233"/>
        <end position="291"/>
    </location>
</feature>
<dbReference type="RefSeq" id="WP_310067368.1">
    <property type="nucleotide sequence ID" value="NZ_JAVDVX010000001.1"/>
</dbReference>
<evidence type="ECO:0000256" key="1">
    <source>
        <dbReference type="ARBA" id="ARBA00022729"/>
    </source>
</evidence>
<sequence>MNKNFIKSSGLGAALLAFSAMSFGHGFVDSPGARNYFCGKVTKPDEVANGTARYPVCGDAFANDFNGGYSYMSVLNHHQGRKVLGPTAKNVCGFDSETWQGGKTPWDNAINWPVNNINSGSLVFSWDISNGPHFDDTSDFRYWITKPGFVYQVGRELTWADFEDQPFCDLPYNDDNPGAYPNVRAEKATAHIHTTCTVPARTGRHVIYAEWGREPPTYERFHGCIDVQIGGGGNSSTPVASSSRASVAPSSSSRASVAPSSSSRSSIVPGSSSRSSVAPSSMPGSSRSSSSVANNAGLSCSYVVSNSWGTGFTGIIRVTNTGTTSKTGWTATWQYAGSNRLTNSWNATVTGSNPYSATNLNWNGTVGAGQSVEFGFQGNTNGGSVETPIVTCR</sequence>
<dbReference type="InterPro" id="IPR051024">
    <property type="entry name" value="GlcNAc_Chitin_IntDeg"/>
</dbReference>
<dbReference type="InterPro" id="IPR008965">
    <property type="entry name" value="CBM2/CBM3_carb-bd_dom_sf"/>
</dbReference>
<dbReference type="PROSITE" id="PS51173">
    <property type="entry name" value="CBM2"/>
    <property type="match status" value="1"/>
</dbReference>
<comment type="caution">
    <text evidence="8">The sequence shown here is derived from an EMBL/GenBank/DDBJ whole genome shotgun (WGS) entry which is preliminary data.</text>
</comment>
<keyword evidence="2" id="KW-0378">Hydrolase</keyword>
<evidence type="ECO:0000313" key="8">
    <source>
        <dbReference type="EMBL" id="MDR7088128.1"/>
    </source>
</evidence>
<dbReference type="InterPro" id="IPR012291">
    <property type="entry name" value="CBM2_carb-bd_dom_sf"/>
</dbReference>
<dbReference type="InterPro" id="IPR001919">
    <property type="entry name" value="CBD2"/>
</dbReference>
<evidence type="ECO:0000256" key="4">
    <source>
        <dbReference type="ARBA" id="ARBA00023295"/>
    </source>
</evidence>
<dbReference type="SUPFAM" id="SSF49384">
    <property type="entry name" value="Carbohydrate-binding domain"/>
    <property type="match status" value="1"/>
</dbReference>
<reference evidence="8 9" key="1">
    <citation type="submission" date="2023-07" db="EMBL/GenBank/DDBJ databases">
        <title>Sorghum-associated microbial communities from plants grown in Nebraska, USA.</title>
        <authorList>
            <person name="Schachtman D."/>
        </authorList>
    </citation>
    <scope>NUCLEOTIDE SEQUENCE [LARGE SCALE GENOMIC DNA]</scope>
    <source>
        <strain evidence="8 9">BE190</strain>
    </source>
</reference>
<dbReference type="Pfam" id="PF00553">
    <property type="entry name" value="CBM_2"/>
    <property type="match status" value="1"/>
</dbReference>
<dbReference type="InterPro" id="IPR018366">
    <property type="entry name" value="CBM2_CS"/>
</dbReference>
<feature type="chain" id="PRO_5045252780" evidence="6">
    <location>
        <begin position="23"/>
        <end position="393"/>
    </location>
</feature>
<evidence type="ECO:0000313" key="9">
    <source>
        <dbReference type="Proteomes" id="UP001253595"/>
    </source>
</evidence>
<dbReference type="Gene3D" id="2.60.40.290">
    <property type="match status" value="1"/>
</dbReference>
<feature type="domain" description="CBM2" evidence="7">
    <location>
        <begin position="291"/>
        <end position="393"/>
    </location>
</feature>
<dbReference type="Pfam" id="PF03067">
    <property type="entry name" value="LPMO_10"/>
    <property type="match status" value="1"/>
</dbReference>
<organism evidence="8 9">
    <name type="scientific">Cellvibrio fibrivorans</name>
    <dbReference type="NCBI Taxonomy" id="126350"/>
    <lineage>
        <taxon>Bacteria</taxon>
        <taxon>Pseudomonadati</taxon>
        <taxon>Pseudomonadota</taxon>
        <taxon>Gammaproteobacteria</taxon>
        <taxon>Cellvibrionales</taxon>
        <taxon>Cellvibrionaceae</taxon>
        <taxon>Cellvibrio</taxon>
    </lineage>
</organism>
<dbReference type="Proteomes" id="UP001253595">
    <property type="component" value="Unassembled WGS sequence"/>
</dbReference>
<name>A0ABU1USH1_9GAMM</name>
<evidence type="ECO:0000256" key="3">
    <source>
        <dbReference type="ARBA" id="ARBA00023157"/>
    </source>
</evidence>
<dbReference type="InterPro" id="IPR014756">
    <property type="entry name" value="Ig_E-set"/>
</dbReference>
<keyword evidence="9" id="KW-1185">Reference proteome</keyword>
<dbReference type="Gene3D" id="2.70.50.50">
    <property type="entry name" value="chitin-binding protein cbp21"/>
    <property type="match status" value="1"/>
</dbReference>
<protein>
    <submittedName>
        <fullName evidence="8">Carbohydrate-binding protein with CBM5 and CBM33 domain</fullName>
    </submittedName>
</protein>
<dbReference type="SUPFAM" id="SSF81296">
    <property type="entry name" value="E set domains"/>
    <property type="match status" value="1"/>
</dbReference>
<dbReference type="PANTHER" id="PTHR34823:SF1">
    <property type="entry name" value="CHITIN-BINDING TYPE-4 DOMAIN-CONTAINING PROTEIN"/>
    <property type="match status" value="1"/>
</dbReference>
<gene>
    <name evidence="8" type="ORF">J2X05_000131</name>
</gene>
<keyword evidence="1 6" id="KW-0732">Signal</keyword>
<evidence type="ECO:0000256" key="2">
    <source>
        <dbReference type="ARBA" id="ARBA00022801"/>
    </source>
</evidence>
<evidence type="ECO:0000256" key="6">
    <source>
        <dbReference type="SAM" id="SignalP"/>
    </source>
</evidence>
<dbReference type="PROSITE" id="PS00561">
    <property type="entry name" value="CBM2_A"/>
    <property type="match status" value="1"/>
</dbReference>
<keyword evidence="3" id="KW-1015">Disulfide bond</keyword>
<feature type="compositionally biased region" description="Low complexity" evidence="5">
    <location>
        <begin position="235"/>
        <end position="291"/>
    </location>
</feature>
<accession>A0ABU1USH1</accession>
<feature type="signal peptide" evidence="6">
    <location>
        <begin position="1"/>
        <end position="22"/>
    </location>
</feature>